<comment type="caution">
    <text evidence="2">The sequence shown here is derived from an EMBL/GenBank/DDBJ whole genome shotgun (WGS) entry which is preliminary data.</text>
</comment>
<feature type="compositionally biased region" description="Low complexity" evidence="1">
    <location>
        <begin position="226"/>
        <end position="240"/>
    </location>
</feature>
<feature type="region of interest" description="Disordered" evidence="1">
    <location>
        <begin position="105"/>
        <end position="139"/>
    </location>
</feature>
<proteinExistence type="predicted"/>
<evidence type="ECO:0000313" key="3">
    <source>
        <dbReference type="Proteomes" id="UP000237481"/>
    </source>
</evidence>
<evidence type="ECO:0000256" key="1">
    <source>
        <dbReference type="SAM" id="MobiDB-lite"/>
    </source>
</evidence>
<dbReference type="EMBL" id="PKSG01000142">
    <property type="protein sequence ID" value="POR38407.1"/>
    <property type="molecule type" value="Genomic_DNA"/>
</dbReference>
<keyword evidence="3" id="KW-1185">Reference proteome</keyword>
<protein>
    <submittedName>
        <fullName evidence="2">Uncharacterized protein</fullName>
    </submittedName>
</protein>
<name>A0A2S4L7M1_9HYPO</name>
<feature type="region of interest" description="Disordered" evidence="1">
    <location>
        <begin position="203"/>
        <end position="240"/>
    </location>
</feature>
<gene>
    <name evidence="2" type="ORF">TPAR_01391</name>
</gene>
<organism evidence="2 3">
    <name type="scientific">Tolypocladium paradoxum</name>
    <dbReference type="NCBI Taxonomy" id="94208"/>
    <lineage>
        <taxon>Eukaryota</taxon>
        <taxon>Fungi</taxon>
        <taxon>Dikarya</taxon>
        <taxon>Ascomycota</taxon>
        <taxon>Pezizomycotina</taxon>
        <taxon>Sordariomycetes</taxon>
        <taxon>Hypocreomycetidae</taxon>
        <taxon>Hypocreales</taxon>
        <taxon>Ophiocordycipitaceae</taxon>
        <taxon>Tolypocladium</taxon>
    </lineage>
</organism>
<dbReference type="AlphaFoldDB" id="A0A2S4L7M1"/>
<evidence type="ECO:0000313" key="2">
    <source>
        <dbReference type="EMBL" id="POR38407.1"/>
    </source>
</evidence>
<sequence length="240" mass="25973">MMILVTRGETTEYAICMECSPAFDRVCINNPEPGAEFGRSRRPAGTASSQNTAERLAEVAWASAGGPLGAVRLCPDAVAVACEAPLKQPLRLLFGQQQMERIRGQRTDGYTRSGSTIRHRPRQPALPSGQWPPQGPVAQSPPIRSSLGPLFAPHPLVPAPGASAEVKRTFVIFARGRRPPRIILLFGLLCASGRFILLVHRSSRPPPTRTAARLCTGDEPPRRPAPSRASYRSPVSQSRS</sequence>
<reference evidence="2 3" key="1">
    <citation type="submission" date="2018-01" db="EMBL/GenBank/DDBJ databases">
        <title>Harnessing the power of phylogenomics to disentangle the directionality and signatures of interkingdom host jumping in the parasitic fungal genus Tolypocladium.</title>
        <authorList>
            <person name="Quandt C.A."/>
            <person name="Patterson W."/>
            <person name="Spatafora J.W."/>
        </authorList>
    </citation>
    <scope>NUCLEOTIDE SEQUENCE [LARGE SCALE GENOMIC DNA]</scope>
    <source>
        <strain evidence="2 3">NRBC 100945</strain>
    </source>
</reference>
<dbReference type="Proteomes" id="UP000237481">
    <property type="component" value="Unassembled WGS sequence"/>
</dbReference>
<accession>A0A2S4L7M1</accession>